<keyword evidence="2" id="KW-1185">Reference proteome</keyword>
<dbReference type="SUPFAM" id="SSF50249">
    <property type="entry name" value="Nucleic acid-binding proteins"/>
    <property type="match status" value="1"/>
</dbReference>
<name>A0A4Q4SVA9_9PEZI</name>
<evidence type="ECO:0000313" key="1">
    <source>
        <dbReference type="EMBL" id="RYO75495.1"/>
    </source>
</evidence>
<reference evidence="1 2" key="1">
    <citation type="submission" date="2018-06" db="EMBL/GenBank/DDBJ databases">
        <title>Complete Genomes of Monosporascus.</title>
        <authorList>
            <person name="Robinson A.J."/>
            <person name="Natvig D.O."/>
        </authorList>
    </citation>
    <scope>NUCLEOTIDE SEQUENCE [LARGE SCALE GENOMIC DNA]</scope>
    <source>
        <strain evidence="1 2">CBS 110550</strain>
    </source>
</reference>
<dbReference type="OrthoDB" id="5378679at2759"/>
<proteinExistence type="predicted"/>
<dbReference type="AlphaFoldDB" id="A0A4Q4SVA9"/>
<accession>A0A4Q4SVA9</accession>
<dbReference type="EMBL" id="QJNU01001563">
    <property type="protein sequence ID" value="RYO75495.1"/>
    <property type="molecule type" value="Genomic_DNA"/>
</dbReference>
<dbReference type="Gene3D" id="2.40.50.140">
    <property type="entry name" value="Nucleic acid-binding proteins"/>
    <property type="match status" value="1"/>
</dbReference>
<comment type="caution">
    <text evidence="1">The sequence shown here is derived from an EMBL/GenBank/DDBJ whole genome shotgun (WGS) entry which is preliminary data.</text>
</comment>
<sequence length="370" mass="40664">MAKKIMIFAGAPEHRTLDWEDGRLLDTFLSAFATFATQPESAPTAPVGADPGSSSDNPVWRSIPLHKARLETGLSQVHELEYARYGDPEFFETASFSTTAGTEMSATDPASQSILNQFYDHSLAIHDDIPSSQLPSGSFSTVVSSFNTTGDISRDDSVEESSFAPGHHLHAPDTVHLSDLDDIPSAAYLQSISPQTMTVNLIVGLISIAEPRTVKTRWGSTKSLVELLVGDETKSGFTITFWLTSDSESNVHDSGSAESMLRCLRRQDIVLLRNVALGAFMNKVHGHSLRKGLTKVDLLYRRRLDRDDVSGLHSTKQLSSKRPGHPQLEKTKRVWEWVMNFVGGGGTSLGKRKLGSRTVRDWDIPPDDTQ</sequence>
<gene>
    <name evidence="1" type="ORF">DL764_010378</name>
</gene>
<dbReference type="Proteomes" id="UP000293360">
    <property type="component" value="Unassembled WGS sequence"/>
</dbReference>
<dbReference type="InterPro" id="IPR012340">
    <property type="entry name" value="NA-bd_OB-fold"/>
</dbReference>
<protein>
    <submittedName>
        <fullName evidence="1">Uncharacterized protein</fullName>
    </submittedName>
</protein>
<organism evidence="1 2">
    <name type="scientific">Monosporascus ibericus</name>
    <dbReference type="NCBI Taxonomy" id="155417"/>
    <lineage>
        <taxon>Eukaryota</taxon>
        <taxon>Fungi</taxon>
        <taxon>Dikarya</taxon>
        <taxon>Ascomycota</taxon>
        <taxon>Pezizomycotina</taxon>
        <taxon>Sordariomycetes</taxon>
        <taxon>Xylariomycetidae</taxon>
        <taxon>Xylariales</taxon>
        <taxon>Xylariales incertae sedis</taxon>
        <taxon>Monosporascus</taxon>
    </lineage>
</organism>
<evidence type="ECO:0000313" key="2">
    <source>
        <dbReference type="Proteomes" id="UP000293360"/>
    </source>
</evidence>